<keyword evidence="7 9" id="KW-0472">Membrane</keyword>
<evidence type="ECO:0000256" key="2">
    <source>
        <dbReference type="ARBA" id="ARBA00022448"/>
    </source>
</evidence>
<keyword evidence="3" id="KW-1003">Cell membrane</keyword>
<sequence>MSWLRNIYDYFEEGACALFVAVMVICLFLQVLMRITVGSSIAWTEELSRYSFLWAVYVGAALAVKRGGHVRITAQFMCLSTKWRLVFRVLGDIIWIAFSLYVAWIGVECIEEGLYYPEVSPTLGIVKAWVESIIPFSFVLVSWRIVEEYFVRWRKGTLDELVRYEEAVS</sequence>
<evidence type="ECO:0000256" key="9">
    <source>
        <dbReference type="SAM" id="Phobius"/>
    </source>
</evidence>
<evidence type="ECO:0000313" key="11">
    <source>
        <dbReference type="EMBL" id="HIW78447.1"/>
    </source>
</evidence>
<dbReference type="PANTHER" id="PTHR35011:SF2">
    <property type="entry name" value="2,3-DIKETO-L-GULONATE TRAP TRANSPORTER SMALL PERMEASE PROTEIN YIAM"/>
    <property type="match status" value="1"/>
</dbReference>
<evidence type="ECO:0000256" key="7">
    <source>
        <dbReference type="ARBA" id="ARBA00023136"/>
    </source>
</evidence>
<dbReference type="Proteomes" id="UP000824264">
    <property type="component" value="Unassembled WGS sequence"/>
</dbReference>
<feature type="domain" description="Tripartite ATP-independent periplasmic transporters DctQ component" evidence="10">
    <location>
        <begin position="23"/>
        <end position="154"/>
    </location>
</feature>
<comment type="caution">
    <text evidence="11">The sequence shown here is derived from an EMBL/GenBank/DDBJ whole genome shotgun (WGS) entry which is preliminary data.</text>
</comment>
<organism evidence="11 12">
    <name type="scientific">Candidatus Bilophila faecipullorum</name>
    <dbReference type="NCBI Taxonomy" id="2838482"/>
    <lineage>
        <taxon>Bacteria</taxon>
        <taxon>Pseudomonadati</taxon>
        <taxon>Thermodesulfobacteriota</taxon>
        <taxon>Desulfovibrionia</taxon>
        <taxon>Desulfovibrionales</taxon>
        <taxon>Desulfovibrionaceae</taxon>
        <taxon>Bilophila</taxon>
    </lineage>
</organism>
<comment type="similarity">
    <text evidence="8">Belongs to the TRAP transporter small permease family.</text>
</comment>
<feature type="transmembrane region" description="Helical" evidence="9">
    <location>
        <begin position="47"/>
        <end position="64"/>
    </location>
</feature>
<feature type="transmembrane region" description="Helical" evidence="9">
    <location>
        <begin position="15"/>
        <end position="35"/>
    </location>
</feature>
<evidence type="ECO:0000256" key="5">
    <source>
        <dbReference type="ARBA" id="ARBA00022692"/>
    </source>
</evidence>
<dbReference type="InterPro" id="IPR055348">
    <property type="entry name" value="DctQ"/>
</dbReference>
<comment type="subcellular location">
    <subcellularLocation>
        <location evidence="1">Cell inner membrane</location>
        <topology evidence="1">Multi-pass membrane protein</topology>
    </subcellularLocation>
</comment>
<evidence type="ECO:0000256" key="8">
    <source>
        <dbReference type="ARBA" id="ARBA00038436"/>
    </source>
</evidence>
<accession>A0A9D1U8H4</accession>
<gene>
    <name evidence="11" type="ORF">H9874_04795</name>
</gene>
<feature type="transmembrane region" description="Helical" evidence="9">
    <location>
        <begin position="85"/>
        <end position="106"/>
    </location>
</feature>
<dbReference type="AlphaFoldDB" id="A0A9D1U8H4"/>
<dbReference type="GO" id="GO:0015740">
    <property type="term" value="P:C4-dicarboxylate transport"/>
    <property type="evidence" value="ECO:0007669"/>
    <property type="project" value="TreeGrafter"/>
</dbReference>
<keyword evidence="5 9" id="KW-0812">Transmembrane</keyword>
<reference evidence="11" key="1">
    <citation type="journal article" date="2021" name="PeerJ">
        <title>Extensive microbial diversity within the chicken gut microbiome revealed by metagenomics and culture.</title>
        <authorList>
            <person name="Gilroy R."/>
            <person name="Ravi A."/>
            <person name="Getino M."/>
            <person name="Pursley I."/>
            <person name="Horton D.L."/>
            <person name="Alikhan N.F."/>
            <person name="Baker D."/>
            <person name="Gharbi K."/>
            <person name="Hall N."/>
            <person name="Watson M."/>
            <person name="Adriaenssens E.M."/>
            <person name="Foster-Nyarko E."/>
            <person name="Jarju S."/>
            <person name="Secka A."/>
            <person name="Antonio M."/>
            <person name="Oren A."/>
            <person name="Chaudhuri R.R."/>
            <person name="La Ragione R."/>
            <person name="Hildebrand F."/>
            <person name="Pallen M.J."/>
        </authorList>
    </citation>
    <scope>NUCLEOTIDE SEQUENCE</scope>
    <source>
        <strain evidence="11">ChiSxjej5B17-1746</strain>
    </source>
</reference>
<keyword evidence="6 9" id="KW-1133">Transmembrane helix</keyword>
<evidence type="ECO:0000256" key="1">
    <source>
        <dbReference type="ARBA" id="ARBA00004429"/>
    </source>
</evidence>
<feature type="transmembrane region" description="Helical" evidence="9">
    <location>
        <begin position="126"/>
        <end position="146"/>
    </location>
</feature>
<dbReference type="GO" id="GO:0005886">
    <property type="term" value="C:plasma membrane"/>
    <property type="evidence" value="ECO:0007669"/>
    <property type="project" value="UniProtKB-SubCell"/>
</dbReference>
<dbReference type="EMBL" id="DXGI01000171">
    <property type="protein sequence ID" value="HIW78447.1"/>
    <property type="molecule type" value="Genomic_DNA"/>
</dbReference>
<dbReference type="PANTHER" id="PTHR35011">
    <property type="entry name" value="2,3-DIKETO-L-GULONATE TRAP TRANSPORTER SMALL PERMEASE PROTEIN YIAM"/>
    <property type="match status" value="1"/>
</dbReference>
<dbReference type="GO" id="GO:0022857">
    <property type="term" value="F:transmembrane transporter activity"/>
    <property type="evidence" value="ECO:0007669"/>
    <property type="project" value="TreeGrafter"/>
</dbReference>
<evidence type="ECO:0000313" key="12">
    <source>
        <dbReference type="Proteomes" id="UP000824264"/>
    </source>
</evidence>
<dbReference type="Pfam" id="PF04290">
    <property type="entry name" value="DctQ"/>
    <property type="match status" value="1"/>
</dbReference>
<proteinExistence type="inferred from homology"/>
<keyword evidence="4" id="KW-0997">Cell inner membrane</keyword>
<evidence type="ECO:0000256" key="4">
    <source>
        <dbReference type="ARBA" id="ARBA00022519"/>
    </source>
</evidence>
<evidence type="ECO:0000256" key="3">
    <source>
        <dbReference type="ARBA" id="ARBA00022475"/>
    </source>
</evidence>
<protein>
    <submittedName>
        <fullName evidence="11">TRAP transporter small permease</fullName>
    </submittedName>
</protein>
<keyword evidence="2" id="KW-0813">Transport</keyword>
<evidence type="ECO:0000256" key="6">
    <source>
        <dbReference type="ARBA" id="ARBA00022989"/>
    </source>
</evidence>
<reference evidence="11" key="2">
    <citation type="submission" date="2021-04" db="EMBL/GenBank/DDBJ databases">
        <authorList>
            <person name="Gilroy R."/>
        </authorList>
    </citation>
    <scope>NUCLEOTIDE SEQUENCE</scope>
    <source>
        <strain evidence="11">ChiSxjej5B17-1746</strain>
    </source>
</reference>
<dbReference type="InterPro" id="IPR007387">
    <property type="entry name" value="TRAP_DctQ"/>
</dbReference>
<evidence type="ECO:0000259" key="10">
    <source>
        <dbReference type="Pfam" id="PF04290"/>
    </source>
</evidence>
<name>A0A9D1U8H4_9BACT</name>